<name>D3TSQ6_GLOMM</name>
<dbReference type="EMBL" id="EZ424458">
    <property type="protein sequence ID" value="ADD20734.1"/>
    <property type="molecule type" value="mRNA"/>
</dbReference>
<evidence type="ECO:0000313" key="1">
    <source>
        <dbReference type="EMBL" id="ADD20734.1"/>
    </source>
</evidence>
<accession>D3TSQ6</accession>
<reference evidence="1" key="2">
    <citation type="submission" date="2010-01" db="EMBL/GenBank/DDBJ databases">
        <authorList>
            <consortium name="International Glossina Genome Initiative"/>
            <person name="da Silva J."/>
            <person name="Ribeiro J.M.C."/>
            <person name="Abbeele J.V."/>
            <person name="Attardo G."/>
            <person name="Hao Z."/>
            <person name="Haines L.R."/>
            <person name="Soares M.B."/>
            <person name="Berriman M."/>
            <person name="Aksoy S."/>
            <person name="Lehane M.J."/>
        </authorList>
    </citation>
    <scope>NUCLEOTIDE SEQUENCE</scope>
    <source>
        <tissue evidence="1">Salivary gland</tissue>
    </source>
</reference>
<protein>
    <submittedName>
        <fullName evidence="1">Hypothetical secreted peptide</fullName>
    </submittedName>
</protein>
<reference evidence="1" key="1">
    <citation type="journal article" date="2010" name="BMC Genomics">
        <title>An insight into the sialome of Glossina morsitans morsitans.</title>
        <authorList>
            <person name="Alves-Silva J."/>
            <person name="Ribeiro J.M."/>
            <person name="Van Den Abbeele J."/>
            <person name="Attardo G."/>
            <person name="Hao Z."/>
            <person name="Haines L.R."/>
            <person name="Soares M.B."/>
            <person name="Berriman M."/>
            <person name="Aksoy S."/>
            <person name="Lehane M.J."/>
        </authorList>
    </citation>
    <scope>NUCLEOTIDE SEQUENCE</scope>
    <source>
        <tissue evidence="1">Salivary gland</tissue>
    </source>
</reference>
<dbReference type="AlphaFoldDB" id="D3TSQ6"/>
<sequence>MHSHCLVLVAVTIVLTYFRIRSAYVLMMAGLFYALPLIINLTAKCYRTLQCLC</sequence>
<proteinExistence type="evidence at transcript level"/>
<organism evidence="1">
    <name type="scientific">Glossina morsitans morsitans</name>
    <name type="common">Savannah tsetse fly</name>
    <dbReference type="NCBI Taxonomy" id="37546"/>
    <lineage>
        <taxon>Eukaryota</taxon>
        <taxon>Metazoa</taxon>
        <taxon>Ecdysozoa</taxon>
        <taxon>Arthropoda</taxon>
        <taxon>Hexapoda</taxon>
        <taxon>Insecta</taxon>
        <taxon>Pterygota</taxon>
        <taxon>Neoptera</taxon>
        <taxon>Endopterygota</taxon>
        <taxon>Diptera</taxon>
        <taxon>Brachycera</taxon>
        <taxon>Muscomorpha</taxon>
        <taxon>Hippoboscoidea</taxon>
        <taxon>Glossinidae</taxon>
        <taxon>Glossina</taxon>
    </lineage>
</organism>